<dbReference type="Proteomes" id="UP000276542">
    <property type="component" value="Unassembled WGS sequence"/>
</dbReference>
<gene>
    <name evidence="1" type="ORF">D4739_02435</name>
</gene>
<reference evidence="2" key="1">
    <citation type="submission" date="2018-09" db="EMBL/GenBank/DDBJ databases">
        <authorList>
            <person name="Zhu H."/>
        </authorList>
    </citation>
    <scope>NUCLEOTIDE SEQUENCE [LARGE SCALE GENOMIC DNA]</scope>
    <source>
        <strain evidence="2">K1W22B-1</strain>
    </source>
</reference>
<organism evidence="1 2">
    <name type="scientific">Nocardioides cavernaquae</name>
    <dbReference type="NCBI Taxonomy" id="2321396"/>
    <lineage>
        <taxon>Bacteria</taxon>
        <taxon>Bacillati</taxon>
        <taxon>Actinomycetota</taxon>
        <taxon>Actinomycetes</taxon>
        <taxon>Propionibacteriales</taxon>
        <taxon>Nocardioidaceae</taxon>
        <taxon>Nocardioides</taxon>
    </lineage>
</organism>
<name>A0A3A5H335_9ACTN</name>
<keyword evidence="2" id="KW-1185">Reference proteome</keyword>
<evidence type="ECO:0000313" key="1">
    <source>
        <dbReference type="EMBL" id="RJS45196.1"/>
    </source>
</evidence>
<evidence type="ECO:0000313" key="2">
    <source>
        <dbReference type="Proteomes" id="UP000276542"/>
    </source>
</evidence>
<comment type="caution">
    <text evidence="1">The sequence shown here is derived from an EMBL/GenBank/DDBJ whole genome shotgun (WGS) entry which is preliminary data.</text>
</comment>
<dbReference type="AlphaFoldDB" id="A0A3A5H335"/>
<proteinExistence type="predicted"/>
<sequence>MPGETGPTGGPAFTDVLGVCVAWDPCVVRTDRGTVTIPLAEIVSGKPVPPRPSQRLRAGFGECEAHGSEPWVEAFDAALDRVHVEVGSDTSRAYADAGWRVVEEVGFHLAGVAKLRRGWPHGLDDLGLAGTAYVSRDWVEVRPGETPLSELVEYAAEQGATTLWLHHHADEIPGFLLHHRCRELVSD</sequence>
<dbReference type="EMBL" id="QYRP01000002">
    <property type="protein sequence ID" value="RJS45196.1"/>
    <property type="molecule type" value="Genomic_DNA"/>
</dbReference>
<accession>A0A3A5H335</accession>
<protein>
    <submittedName>
        <fullName evidence="1">Uncharacterized protein</fullName>
    </submittedName>
</protein>